<dbReference type="InterPro" id="IPR050374">
    <property type="entry name" value="RRT5_SRSF_SR"/>
</dbReference>
<evidence type="ECO:0000256" key="1">
    <source>
        <dbReference type="ARBA" id="ARBA00022884"/>
    </source>
</evidence>
<sequence length="349" mass="38304">MYRAALTQLRPVMAIRPTLVAPSRWRMQTAAYSAEATPEPRVESQASSAGEPGPAPGDEGFATRRVFVHNLPFETKWSDLKDHFSAAGPVAFASVRPNKGWGVVEFETPDDARAAIDQFANSDFRGRALFVREDRPDARGDDRPPRPRLTPEELEAQRVRTVFVTGLAPDVAWQDLKDHFKPAGQVEFARVVMGQDGLSRGFGLVRFASEDDVQHAVDTLSQTELRGQTISVRPDAGSNALRGGQARQGGYAADPDVAVVLLGLPLAFTWQDMKALCEPYGELGRVELRTHADGTSRGWGMVRFKDAGEAEAAIRALNGTELEGQTLRAKFDERVQRNPDQGWHGAEDN</sequence>
<dbReference type="PANTHER" id="PTHR23003">
    <property type="entry name" value="RNA RECOGNITION MOTIF RRM DOMAIN CONTAINING PROTEIN"/>
    <property type="match status" value="1"/>
</dbReference>
<protein>
    <submittedName>
        <fullName evidence="5">Putative RNA-binding protein</fullName>
    </submittedName>
</protein>
<feature type="region of interest" description="Disordered" evidence="3">
    <location>
        <begin position="132"/>
        <end position="151"/>
    </location>
</feature>
<dbReference type="OrthoDB" id="439808at2759"/>
<dbReference type="InterPro" id="IPR035979">
    <property type="entry name" value="RBD_domain_sf"/>
</dbReference>
<feature type="domain" description="RRM" evidence="4">
    <location>
        <begin position="160"/>
        <end position="237"/>
    </location>
</feature>
<dbReference type="GO" id="GO:0005737">
    <property type="term" value="C:cytoplasm"/>
    <property type="evidence" value="ECO:0007669"/>
    <property type="project" value="TreeGrafter"/>
</dbReference>
<feature type="region of interest" description="Disordered" evidence="3">
    <location>
        <begin position="31"/>
        <end position="61"/>
    </location>
</feature>
<dbReference type="Gene3D" id="3.30.70.330">
    <property type="match status" value="3"/>
</dbReference>
<proteinExistence type="predicted"/>
<evidence type="ECO:0000313" key="6">
    <source>
        <dbReference type="Proteomes" id="UP000028924"/>
    </source>
</evidence>
<keyword evidence="6" id="KW-1185">Reference proteome</keyword>
<dbReference type="KEGG" id="apro:F751_6667"/>
<dbReference type="InterPro" id="IPR012677">
    <property type="entry name" value="Nucleotide-bd_a/b_plait_sf"/>
</dbReference>
<dbReference type="STRING" id="3075.A0A087SLV6"/>
<evidence type="ECO:0000256" key="2">
    <source>
        <dbReference type="PROSITE-ProRule" id="PRU00176"/>
    </source>
</evidence>
<evidence type="ECO:0000313" key="5">
    <source>
        <dbReference type="EMBL" id="KFM26710.1"/>
    </source>
</evidence>
<dbReference type="EMBL" id="KL662130">
    <property type="protein sequence ID" value="KFM26710.1"/>
    <property type="molecule type" value="Genomic_DNA"/>
</dbReference>
<dbReference type="CDD" id="cd00590">
    <property type="entry name" value="RRM_SF"/>
    <property type="match status" value="2"/>
</dbReference>
<dbReference type="InterPro" id="IPR000504">
    <property type="entry name" value="RRM_dom"/>
</dbReference>
<accession>A0A087SLV6</accession>
<dbReference type="GeneID" id="23618058"/>
<name>A0A087SLV6_AUXPR</name>
<organism evidence="5 6">
    <name type="scientific">Auxenochlorella protothecoides</name>
    <name type="common">Green microalga</name>
    <name type="synonym">Chlorella protothecoides</name>
    <dbReference type="NCBI Taxonomy" id="3075"/>
    <lineage>
        <taxon>Eukaryota</taxon>
        <taxon>Viridiplantae</taxon>
        <taxon>Chlorophyta</taxon>
        <taxon>core chlorophytes</taxon>
        <taxon>Trebouxiophyceae</taxon>
        <taxon>Chlorellales</taxon>
        <taxon>Chlorellaceae</taxon>
        <taxon>Auxenochlorella</taxon>
    </lineage>
</organism>
<feature type="domain" description="RRM" evidence="4">
    <location>
        <begin position="257"/>
        <end position="334"/>
    </location>
</feature>
<dbReference type="Pfam" id="PF00076">
    <property type="entry name" value="RRM_1"/>
    <property type="match status" value="3"/>
</dbReference>
<dbReference type="GO" id="GO:1990904">
    <property type="term" value="C:ribonucleoprotein complex"/>
    <property type="evidence" value="ECO:0007669"/>
    <property type="project" value="TreeGrafter"/>
</dbReference>
<feature type="domain" description="RRM" evidence="4">
    <location>
        <begin position="64"/>
        <end position="136"/>
    </location>
</feature>
<keyword evidence="1 2" id="KW-0694">RNA-binding</keyword>
<dbReference type="GO" id="GO:0003729">
    <property type="term" value="F:mRNA binding"/>
    <property type="evidence" value="ECO:0007669"/>
    <property type="project" value="TreeGrafter"/>
</dbReference>
<dbReference type="RefSeq" id="XP_011399648.1">
    <property type="nucleotide sequence ID" value="XM_011401346.1"/>
</dbReference>
<dbReference type="GO" id="GO:0005634">
    <property type="term" value="C:nucleus"/>
    <property type="evidence" value="ECO:0007669"/>
    <property type="project" value="TreeGrafter"/>
</dbReference>
<dbReference type="AlphaFoldDB" id="A0A087SLV6"/>
<dbReference type="eggNOG" id="KOG0118">
    <property type="taxonomic scope" value="Eukaryota"/>
</dbReference>
<gene>
    <name evidence="5" type="ORF">F751_6667</name>
</gene>
<dbReference type="Proteomes" id="UP000028924">
    <property type="component" value="Unassembled WGS sequence"/>
</dbReference>
<dbReference type="SUPFAM" id="SSF54928">
    <property type="entry name" value="RNA-binding domain, RBD"/>
    <property type="match status" value="2"/>
</dbReference>
<reference evidence="5 6" key="1">
    <citation type="journal article" date="2014" name="BMC Genomics">
        <title>Oil accumulation mechanisms of the oleaginous microalga Chlorella protothecoides revealed through its genome, transcriptomes, and proteomes.</title>
        <authorList>
            <person name="Gao C."/>
            <person name="Wang Y."/>
            <person name="Shen Y."/>
            <person name="Yan D."/>
            <person name="He X."/>
            <person name="Dai J."/>
            <person name="Wu Q."/>
        </authorList>
    </citation>
    <scope>NUCLEOTIDE SEQUENCE [LARGE SCALE GENOMIC DNA]</scope>
    <source>
        <strain evidence="5 6">0710</strain>
    </source>
</reference>
<evidence type="ECO:0000259" key="4">
    <source>
        <dbReference type="PROSITE" id="PS50102"/>
    </source>
</evidence>
<dbReference type="SMART" id="SM00360">
    <property type="entry name" value="RRM"/>
    <property type="match status" value="3"/>
</dbReference>
<dbReference type="PROSITE" id="PS50102">
    <property type="entry name" value="RRM"/>
    <property type="match status" value="3"/>
</dbReference>
<dbReference type="PANTHER" id="PTHR23003:SF3">
    <property type="entry name" value="FI21236P1-RELATED"/>
    <property type="match status" value="1"/>
</dbReference>
<evidence type="ECO:0000256" key="3">
    <source>
        <dbReference type="SAM" id="MobiDB-lite"/>
    </source>
</evidence>